<organism evidence="10">
    <name type="scientific">Perkinsus marinus (strain ATCC 50983 / TXsc)</name>
    <dbReference type="NCBI Taxonomy" id="423536"/>
    <lineage>
        <taxon>Eukaryota</taxon>
        <taxon>Sar</taxon>
        <taxon>Alveolata</taxon>
        <taxon>Perkinsozoa</taxon>
        <taxon>Perkinsea</taxon>
        <taxon>Perkinsida</taxon>
        <taxon>Perkinsidae</taxon>
        <taxon>Perkinsus</taxon>
    </lineage>
</organism>
<dbReference type="OMA" id="WIYDDEV"/>
<dbReference type="Gene3D" id="3.30.750.80">
    <property type="entry name" value="RNA methyltransferase domain (HRMD) like"/>
    <property type="match status" value="1"/>
</dbReference>
<comment type="subcellular location">
    <subcellularLocation>
        <location evidence="1">Cytoplasm</location>
    </subcellularLocation>
</comment>
<dbReference type="Gene3D" id="2.30.130.10">
    <property type="entry name" value="PUA domain"/>
    <property type="match status" value="1"/>
</dbReference>
<feature type="domain" description="Methyltransferase small" evidence="7">
    <location>
        <begin position="281"/>
        <end position="347"/>
    </location>
</feature>
<feature type="domain" description="RlmI-like PUA" evidence="8">
    <location>
        <begin position="55"/>
        <end position="109"/>
    </location>
</feature>
<dbReference type="OrthoDB" id="333664at2759"/>
<dbReference type="GeneID" id="9063166"/>
<name>C5KC92_PERM5</name>
<dbReference type="InterPro" id="IPR015947">
    <property type="entry name" value="PUA-like_sf"/>
</dbReference>
<dbReference type="PANTHER" id="PTHR42873">
    <property type="entry name" value="RIBOSOMAL RNA LARGE SUBUNIT METHYLTRANSFERASE"/>
    <property type="match status" value="1"/>
</dbReference>
<dbReference type="FunCoup" id="C5KC92">
    <property type="interactions" value="1"/>
</dbReference>
<dbReference type="Pfam" id="PF17785">
    <property type="entry name" value="PUA_3"/>
    <property type="match status" value="1"/>
</dbReference>
<evidence type="ECO:0000259" key="7">
    <source>
        <dbReference type="Pfam" id="PF05175"/>
    </source>
</evidence>
<dbReference type="SUPFAM" id="SSF53335">
    <property type="entry name" value="S-adenosyl-L-methionine-dependent methyltransferases"/>
    <property type="match status" value="1"/>
</dbReference>
<evidence type="ECO:0000313" key="9">
    <source>
        <dbReference type="EMBL" id="EER17905.1"/>
    </source>
</evidence>
<comment type="similarity">
    <text evidence="6">Belongs to the methyltransferase superfamily. RlmI family.</text>
</comment>
<dbReference type="InterPro" id="IPR007848">
    <property type="entry name" value="Small_mtfrase_dom"/>
</dbReference>
<dbReference type="AlphaFoldDB" id="C5KC92"/>
<dbReference type="GO" id="GO:0008168">
    <property type="term" value="F:methyltransferase activity"/>
    <property type="evidence" value="ECO:0007669"/>
    <property type="project" value="InterPro"/>
</dbReference>
<dbReference type="RefSeq" id="XP_002786109.1">
    <property type="nucleotide sequence ID" value="XM_002786063.1"/>
</dbReference>
<keyword evidence="10" id="KW-1185">Reference proteome</keyword>
<dbReference type="InterPro" id="IPR036974">
    <property type="entry name" value="PUA_sf"/>
</dbReference>
<evidence type="ECO:0000256" key="4">
    <source>
        <dbReference type="ARBA" id="ARBA00022679"/>
    </source>
</evidence>
<evidence type="ECO:0000256" key="3">
    <source>
        <dbReference type="ARBA" id="ARBA00022603"/>
    </source>
</evidence>
<evidence type="ECO:0000256" key="2">
    <source>
        <dbReference type="ARBA" id="ARBA00022490"/>
    </source>
</evidence>
<gene>
    <name evidence="9" type="ORF">Pmar_PMAR027621</name>
</gene>
<protein>
    <submittedName>
        <fullName evidence="9">Uncharacterized protein</fullName>
    </submittedName>
</protein>
<dbReference type="PANTHER" id="PTHR42873:SF1">
    <property type="entry name" value="S-ADENOSYLMETHIONINE-DEPENDENT METHYLTRANSFERASE DOMAIN-CONTAINING PROTEIN"/>
    <property type="match status" value="1"/>
</dbReference>
<evidence type="ECO:0000259" key="8">
    <source>
        <dbReference type="Pfam" id="PF17785"/>
    </source>
</evidence>
<keyword evidence="5" id="KW-0949">S-adenosyl-L-methionine</keyword>
<keyword evidence="3" id="KW-0489">Methyltransferase</keyword>
<dbReference type="CDD" id="cd02440">
    <property type="entry name" value="AdoMet_MTases"/>
    <property type="match status" value="1"/>
</dbReference>
<dbReference type="InParanoid" id="C5KC92"/>
<dbReference type="EMBL" id="GG671975">
    <property type="protein sequence ID" value="EER17905.1"/>
    <property type="molecule type" value="Genomic_DNA"/>
</dbReference>
<dbReference type="Gene3D" id="3.40.50.150">
    <property type="entry name" value="Vaccinia Virus protein VP39"/>
    <property type="match status" value="1"/>
</dbReference>
<reference evidence="9 10" key="1">
    <citation type="submission" date="2008-07" db="EMBL/GenBank/DDBJ databases">
        <authorList>
            <person name="El-Sayed N."/>
            <person name="Caler E."/>
            <person name="Inman J."/>
            <person name="Amedeo P."/>
            <person name="Hass B."/>
            <person name="Wortman J."/>
        </authorList>
    </citation>
    <scope>NUCLEOTIDE SEQUENCE [LARGE SCALE GENOMIC DNA]</scope>
    <source>
        <strain evidence="10">ATCC 50983 / TXsc</strain>
    </source>
</reference>
<dbReference type="Pfam" id="PF05175">
    <property type="entry name" value="MTS"/>
    <property type="match status" value="1"/>
</dbReference>
<sequence length="401" mass="44310">MISSLLMRPSLSRIPGVTILRRSLATLSNPLPVAQLREKSMMKPSCGPLPQRLTESGHPWVYWPEIENIKELNPLPPGSIVRLLGPDGSDLGLGLLNRSSSIPVRVLTRSSPSSTVTEDYISALLRRRAHKAVSRSLALPTIARHRCGRLITGEADGLPGITCDLLRAADDKGRGSILIFKFDTYGEEFSWDKVVRDEVCDSIHDITAVVVHKMNWRKERHGADGKEFTTTLVRGSESVLDGAYVVEGQTHFQLPLMDVHHQSMWPFHEADMRQRLQPCVRGRTVLDVSCGYGGWGIRAAKEGAAAEVVMLDEAVRAVRFAETNSKINGVDDKVSILLRNDLENELEAMAASRLFFDVVILHAYPQIKKRERVSFGQLGRELVASAEGCVSITTASNMRVG</sequence>
<evidence type="ECO:0000256" key="1">
    <source>
        <dbReference type="ARBA" id="ARBA00004496"/>
    </source>
</evidence>
<dbReference type="InterPro" id="IPR041532">
    <property type="entry name" value="RlmI-like_PUA"/>
</dbReference>
<dbReference type="Proteomes" id="UP000007800">
    <property type="component" value="Unassembled WGS sequence"/>
</dbReference>
<proteinExistence type="inferred from homology"/>
<dbReference type="GO" id="GO:0003723">
    <property type="term" value="F:RNA binding"/>
    <property type="evidence" value="ECO:0007669"/>
    <property type="project" value="InterPro"/>
</dbReference>
<accession>C5KC92</accession>
<dbReference type="InterPro" id="IPR029063">
    <property type="entry name" value="SAM-dependent_MTases_sf"/>
</dbReference>
<dbReference type="CDD" id="cd21153">
    <property type="entry name" value="PUA_RlmI"/>
    <property type="match status" value="1"/>
</dbReference>
<dbReference type="SUPFAM" id="SSF88697">
    <property type="entry name" value="PUA domain-like"/>
    <property type="match status" value="1"/>
</dbReference>
<keyword evidence="2" id="KW-0963">Cytoplasm</keyword>
<evidence type="ECO:0000256" key="5">
    <source>
        <dbReference type="ARBA" id="ARBA00022691"/>
    </source>
</evidence>
<evidence type="ECO:0000313" key="10">
    <source>
        <dbReference type="Proteomes" id="UP000007800"/>
    </source>
</evidence>
<evidence type="ECO:0000256" key="6">
    <source>
        <dbReference type="ARBA" id="ARBA00038091"/>
    </source>
</evidence>
<keyword evidence="4" id="KW-0808">Transferase</keyword>